<keyword evidence="1" id="KW-1133">Transmembrane helix</keyword>
<dbReference type="Proteomes" id="UP001144256">
    <property type="component" value="Unassembled WGS sequence"/>
</dbReference>
<evidence type="ECO:0000313" key="2">
    <source>
        <dbReference type="EMBL" id="GKX29229.1"/>
    </source>
</evidence>
<sequence length="180" mass="21051">MNDRKKVIIAEIISAVAIILIGSLFHFLYEWTECTFIGLFSPVNESQWEHIKIMFYPVIIVSIIEYFFIKHDVNNFVFAKAISVIVFIVTTYLIIFLYELIFNDNPMALHFISFFVGAFAGQLVSYFLLRCTRKSKCKNMIGFYIFLFLFIAITLFTFRPIKTDFFRDSTTGYYGIPPKS</sequence>
<evidence type="ECO:0000313" key="3">
    <source>
        <dbReference type="Proteomes" id="UP001144256"/>
    </source>
</evidence>
<feature type="transmembrane region" description="Helical" evidence="1">
    <location>
        <begin position="7"/>
        <end position="29"/>
    </location>
</feature>
<organism evidence="2 3">
    <name type="scientific">Vallitalea longa</name>
    <dbReference type="NCBI Taxonomy" id="2936439"/>
    <lineage>
        <taxon>Bacteria</taxon>
        <taxon>Bacillati</taxon>
        <taxon>Bacillota</taxon>
        <taxon>Clostridia</taxon>
        <taxon>Lachnospirales</taxon>
        <taxon>Vallitaleaceae</taxon>
        <taxon>Vallitalea</taxon>
    </lineage>
</organism>
<dbReference type="AlphaFoldDB" id="A0A9W5YC49"/>
<dbReference type="InterPro" id="IPR045407">
    <property type="entry name" value="DUF6512"/>
</dbReference>
<gene>
    <name evidence="2" type="ORF">SH1V18_17090</name>
</gene>
<feature type="transmembrane region" description="Helical" evidence="1">
    <location>
        <begin position="49"/>
        <end position="69"/>
    </location>
</feature>
<feature type="transmembrane region" description="Helical" evidence="1">
    <location>
        <begin position="107"/>
        <end position="129"/>
    </location>
</feature>
<accession>A0A9W5YC49</accession>
<keyword evidence="1" id="KW-0812">Transmembrane</keyword>
<proteinExistence type="predicted"/>
<comment type="caution">
    <text evidence="2">The sequence shown here is derived from an EMBL/GenBank/DDBJ whole genome shotgun (WGS) entry which is preliminary data.</text>
</comment>
<dbReference type="RefSeq" id="WP_281814583.1">
    <property type="nucleotide sequence ID" value="NZ_BRLB01000003.1"/>
</dbReference>
<feature type="transmembrane region" description="Helical" evidence="1">
    <location>
        <begin position="81"/>
        <end position="101"/>
    </location>
</feature>
<reference evidence="2" key="1">
    <citation type="submission" date="2022-06" db="EMBL/GenBank/DDBJ databases">
        <title>Vallitalea longa sp. nov., an anaerobic bacterium isolated from marine sediment.</title>
        <authorList>
            <person name="Hirano S."/>
            <person name="Terahara T."/>
            <person name="Mori K."/>
            <person name="Hamada M."/>
            <person name="Matsumoto R."/>
            <person name="Kobayashi T."/>
        </authorList>
    </citation>
    <scope>NUCLEOTIDE SEQUENCE</scope>
    <source>
        <strain evidence="2">SH18-1</strain>
    </source>
</reference>
<evidence type="ECO:0000256" key="1">
    <source>
        <dbReference type="SAM" id="Phobius"/>
    </source>
</evidence>
<name>A0A9W5YC49_9FIRM</name>
<keyword evidence="1" id="KW-0472">Membrane</keyword>
<dbReference type="Pfam" id="PF20122">
    <property type="entry name" value="DUF6512"/>
    <property type="match status" value="1"/>
</dbReference>
<dbReference type="EMBL" id="BRLB01000003">
    <property type="protein sequence ID" value="GKX29229.1"/>
    <property type="molecule type" value="Genomic_DNA"/>
</dbReference>
<feature type="transmembrane region" description="Helical" evidence="1">
    <location>
        <begin position="141"/>
        <end position="161"/>
    </location>
</feature>
<protein>
    <submittedName>
        <fullName evidence="2">Uncharacterized protein</fullName>
    </submittedName>
</protein>
<keyword evidence="3" id="KW-1185">Reference proteome</keyword>